<proteinExistence type="predicted"/>
<dbReference type="RefSeq" id="XP_011397186.1">
    <property type="nucleotide sequence ID" value="XM_011398884.1"/>
</dbReference>
<organism evidence="1 2">
    <name type="scientific">Auxenochlorella protothecoides</name>
    <name type="common">Green microalga</name>
    <name type="synonym">Chlorella protothecoides</name>
    <dbReference type="NCBI Taxonomy" id="3075"/>
    <lineage>
        <taxon>Eukaryota</taxon>
        <taxon>Viridiplantae</taxon>
        <taxon>Chlorophyta</taxon>
        <taxon>core chlorophytes</taxon>
        <taxon>Trebouxiophyceae</taxon>
        <taxon>Chlorellales</taxon>
        <taxon>Chlorellaceae</taxon>
        <taxon>Auxenochlorella</taxon>
    </lineage>
</organism>
<accession>A0A087SEZ5</accession>
<protein>
    <submittedName>
        <fullName evidence="1">Uncharacterized protein</fullName>
    </submittedName>
</protein>
<dbReference type="AlphaFoldDB" id="A0A087SEZ5"/>
<dbReference type="PANTHER" id="PTHR35738">
    <property type="entry name" value="OS05G0577800 PROTEIN"/>
    <property type="match status" value="1"/>
</dbReference>
<dbReference type="PANTHER" id="PTHR35738:SF3">
    <property type="entry name" value="OS05G0577800 PROTEIN"/>
    <property type="match status" value="1"/>
</dbReference>
<gene>
    <name evidence="1" type="ORF">F751_5141</name>
</gene>
<dbReference type="InterPro" id="IPR023614">
    <property type="entry name" value="Porin_dom_sf"/>
</dbReference>
<dbReference type="EMBL" id="KL662106">
    <property type="protein sequence ID" value="KFM24299.1"/>
    <property type="molecule type" value="Genomic_DNA"/>
</dbReference>
<dbReference type="STRING" id="3075.A0A087SEZ5"/>
<dbReference type="Proteomes" id="UP000028924">
    <property type="component" value="Unassembled WGS sequence"/>
</dbReference>
<keyword evidence="2" id="KW-1185">Reference proteome</keyword>
<reference evidence="1 2" key="1">
    <citation type="journal article" date="2014" name="BMC Genomics">
        <title>Oil accumulation mechanisms of the oleaginous microalga Chlorella protothecoides revealed through its genome, transcriptomes, and proteomes.</title>
        <authorList>
            <person name="Gao C."/>
            <person name="Wang Y."/>
            <person name="Shen Y."/>
            <person name="Yan D."/>
            <person name="He X."/>
            <person name="Dai J."/>
            <person name="Wu Q."/>
        </authorList>
    </citation>
    <scope>NUCLEOTIDE SEQUENCE [LARGE SCALE GENOMIC DNA]</scope>
    <source>
        <strain evidence="1 2">0710</strain>
    </source>
</reference>
<dbReference type="OrthoDB" id="439326at2759"/>
<dbReference type="GeneID" id="23616532"/>
<dbReference type="Gene3D" id="2.40.160.10">
    <property type="entry name" value="Porin"/>
    <property type="match status" value="1"/>
</dbReference>
<dbReference type="eggNOG" id="ENOG502QRBA">
    <property type="taxonomic scope" value="Eukaryota"/>
</dbReference>
<dbReference type="KEGG" id="apro:F751_5141"/>
<evidence type="ECO:0000313" key="1">
    <source>
        <dbReference type="EMBL" id="KFM24299.1"/>
    </source>
</evidence>
<name>A0A087SEZ5_AUXPR</name>
<evidence type="ECO:0000313" key="2">
    <source>
        <dbReference type="Proteomes" id="UP000028924"/>
    </source>
</evidence>
<sequence length="470" mass="50279">MGNAISWIQGSDLPPSVVLVPPLLERERKGRSRFTKSSYDRQFARPQLELLFGDYLGPDLRSILHFAPPDDPRINVTAKLGLPRGIGLGTGQSGTEAAGPAVGSMTLRFEPDPRHPYSFVDVKAGAAGAAGNLATMRACMIDAGSGLAAFAQLPLAPGSKQGALLQGQNLRLGARYTSPALSAGAVMSPSQALLHDAWVVGRVGGLVWGASTRPSLALGPLFSEPAPDTDPRSPIQRAVDACLSRASYGIAYSPGAQSATEHGRFTAALELVEERQLSVAFLYHMALQRNVHNPFEGSGEMRRGDVVGITNYVDIGFQMVSDMQSAQGSVLRFGASWQANKNVMLKARAGLDGVSAAAVFRSWWQPAFTAGLAASYDLRTGQPRFGATAAIESYRHLRQVIGWWQVCDKTPWYERSHEGNKMAGARLTQRHVASKEDAAYHEGKGLLVPLSEVDNPLILGQVAPAEADLL</sequence>